<evidence type="ECO:0000313" key="3">
    <source>
        <dbReference type="EMBL" id="EEE65747.1"/>
    </source>
</evidence>
<proteinExistence type="predicted"/>
<reference evidence="4" key="1">
    <citation type="journal article" date="2005" name="Nature">
        <title>The map-based sequence of the rice genome.</title>
        <authorList>
            <consortium name="International rice genome sequencing project (IRGSP)"/>
            <person name="Matsumoto T."/>
            <person name="Wu J."/>
            <person name="Kanamori H."/>
            <person name="Katayose Y."/>
            <person name="Fujisawa M."/>
            <person name="Namiki N."/>
            <person name="Mizuno H."/>
            <person name="Yamamoto K."/>
            <person name="Antonio B.A."/>
            <person name="Baba T."/>
            <person name="Sakata K."/>
            <person name="Nagamura Y."/>
            <person name="Aoki H."/>
            <person name="Arikawa K."/>
            <person name="Arita K."/>
            <person name="Bito T."/>
            <person name="Chiden Y."/>
            <person name="Fujitsuka N."/>
            <person name="Fukunaka R."/>
            <person name="Hamada M."/>
            <person name="Harada C."/>
            <person name="Hayashi A."/>
            <person name="Hijishita S."/>
            <person name="Honda M."/>
            <person name="Hosokawa S."/>
            <person name="Ichikawa Y."/>
            <person name="Idonuma A."/>
            <person name="Iijima M."/>
            <person name="Ikeda M."/>
            <person name="Ikeno M."/>
            <person name="Ito K."/>
            <person name="Ito S."/>
            <person name="Ito T."/>
            <person name="Ito Y."/>
            <person name="Ito Y."/>
            <person name="Iwabuchi A."/>
            <person name="Kamiya K."/>
            <person name="Karasawa W."/>
            <person name="Kurita K."/>
            <person name="Katagiri S."/>
            <person name="Kikuta A."/>
            <person name="Kobayashi H."/>
            <person name="Kobayashi N."/>
            <person name="Machita K."/>
            <person name="Maehara T."/>
            <person name="Masukawa M."/>
            <person name="Mizubayashi T."/>
            <person name="Mukai Y."/>
            <person name="Nagasaki H."/>
            <person name="Nagata Y."/>
            <person name="Naito S."/>
            <person name="Nakashima M."/>
            <person name="Nakama Y."/>
            <person name="Nakamichi Y."/>
            <person name="Nakamura M."/>
            <person name="Meguro A."/>
            <person name="Negishi M."/>
            <person name="Ohta I."/>
            <person name="Ohta T."/>
            <person name="Okamoto M."/>
            <person name="Ono N."/>
            <person name="Saji S."/>
            <person name="Sakaguchi M."/>
            <person name="Sakai K."/>
            <person name="Shibata M."/>
            <person name="Shimokawa T."/>
            <person name="Song J."/>
            <person name="Takazaki Y."/>
            <person name="Terasawa K."/>
            <person name="Tsugane M."/>
            <person name="Tsuji K."/>
            <person name="Ueda S."/>
            <person name="Waki K."/>
            <person name="Yamagata H."/>
            <person name="Yamamoto M."/>
            <person name="Yamamoto S."/>
            <person name="Yamane H."/>
            <person name="Yoshiki S."/>
            <person name="Yoshihara R."/>
            <person name="Yukawa K."/>
            <person name="Zhong H."/>
            <person name="Yano M."/>
            <person name="Yuan Q."/>
            <person name="Ouyang S."/>
            <person name="Liu J."/>
            <person name="Jones K.M."/>
            <person name="Gansberger K."/>
            <person name="Moffat K."/>
            <person name="Hill J."/>
            <person name="Bera J."/>
            <person name="Fadrosh D."/>
            <person name="Jin S."/>
            <person name="Johri S."/>
            <person name="Kim M."/>
            <person name="Overton L."/>
            <person name="Reardon M."/>
            <person name="Tsitrin T."/>
            <person name="Vuong H."/>
            <person name="Weaver B."/>
            <person name="Ciecko A."/>
            <person name="Tallon L."/>
            <person name="Jackson J."/>
            <person name="Pai G."/>
            <person name="Aken S.V."/>
            <person name="Utterback T."/>
            <person name="Reidmuller S."/>
            <person name="Feldblyum T."/>
            <person name="Hsiao J."/>
            <person name="Zismann V."/>
            <person name="Iobst S."/>
            <person name="de Vazeille A.R."/>
            <person name="Buell C.R."/>
            <person name="Ying K."/>
            <person name="Li Y."/>
            <person name="Lu T."/>
            <person name="Huang Y."/>
            <person name="Zhao Q."/>
            <person name="Feng Q."/>
            <person name="Zhang L."/>
            <person name="Zhu J."/>
            <person name="Weng Q."/>
            <person name="Mu J."/>
            <person name="Lu Y."/>
            <person name="Fan D."/>
            <person name="Liu Y."/>
            <person name="Guan J."/>
            <person name="Zhang Y."/>
            <person name="Yu S."/>
            <person name="Liu X."/>
            <person name="Zhang Y."/>
            <person name="Hong G."/>
            <person name="Han B."/>
            <person name="Choisne N."/>
            <person name="Demange N."/>
            <person name="Orjeda G."/>
            <person name="Samain S."/>
            <person name="Cattolico L."/>
            <person name="Pelletier E."/>
            <person name="Couloux A."/>
            <person name="Segurens B."/>
            <person name="Wincker P."/>
            <person name="D'Hont A."/>
            <person name="Scarpelli C."/>
            <person name="Weissenbach J."/>
            <person name="Salanoubat M."/>
            <person name="Quetier F."/>
            <person name="Yu Y."/>
            <person name="Kim H.R."/>
            <person name="Rambo T."/>
            <person name="Currie J."/>
            <person name="Collura K."/>
            <person name="Luo M."/>
            <person name="Yang T."/>
            <person name="Ammiraju J.S.S."/>
            <person name="Engler F."/>
            <person name="Soderlund C."/>
            <person name="Wing R.A."/>
            <person name="Palmer L.E."/>
            <person name="de la Bastide M."/>
            <person name="Spiegel L."/>
            <person name="Nascimento L."/>
            <person name="Zutavern T."/>
            <person name="O'Shaughnessy A."/>
            <person name="Dike S."/>
            <person name="Dedhia N."/>
            <person name="Preston R."/>
            <person name="Balija V."/>
            <person name="McCombie W.R."/>
            <person name="Chow T."/>
            <person name="Chen H."/>
            <person name="Chung M."/>
            <person name="Chen C."/>
            <person name="Shaw J."/>
            <person name="Wu H."/>
            <person name="Hsiao K."/>
            <person name="Chao Y."/>
            <person name="Chu M."/>
            <person name="Cheng C."/>
            <person name="Hour A."/>
            <person name="Lee P."/>
            <person name="Lin S."/>
            <person name="Lin Y."/>
            <person name="Liou J."/>
            <person name="Liu S."/>
            <person name="Hsing Y."/>
            <person name="Raghuvanshi S."/>
            <person name="Mohanty A."/>
            <person name="Bharti A.K."/>
            <person name="Gaur A."/>
            <person name="Gupta V."/>
            <person name="Kumar D."/>
            <person name="Ravi V."/>
            <person name="Vij S."/>
            <person name="Kapur A."/>
            <person name="Khurana P."/>
            <person name="Khurana P."/>
            <person name="Khurana J.P."/>
            <person name="Tyagi A.K."/>
            <person name="Gaikwad K."/>
            <person name="Singh A."/>
            <person name="Dalal V."/>
            <person name="Srivastava S."/>
            <person name="Dixit A."/>
            <person name="Pal A.K."/>
            <person name="Ghazi I.A."/>
            <person name="Yadav M."/>
            <person name="Pandit A."/>
            <person name="Bhargava A."/>
            <person name="Sureshbabu K."/>
            <person name="Batra K."/>
            <person name="Sharma T.R."/>
            <person name="Mohapatra T."/>
            <person name="Singh N.K."/>
            <person name="Messing J."/>
            <person name="Nelson A.B."/>
            <person name="Fuks G."/>
            <person name="Kavchok S."/>
            <person name="Keizer G."/>
            <person name="Linton E."/>
            <person name="Llaca V."/>
            <person name="Song R."/>
            <person name="Tanyolac B."/>
            <person name="Young S."/>
            <person name="Ho-Il K."/>
            <person name="Hahn J.H."/>
            <person name="Sangsakoo G."/>
            <person name="Vanavichit A."/>
            <person name="de Mattos Luiz.A.T."/>
            <person name="Zimmer P.D."/>
            <person name="Malone G."/>
            <person name="Dellagostin O."/>
            <person name="de Oliveira A.C."/>
            <person name="Bevan M."/>
            <person name="Bancroft I."/>
            <person name="Minx P."/>
            <person name="Cordum H."/>
            <person name="Wilson R."/>
            <person name="Cheng Z."/>
            <person name="Jin W."/>
            <person name="Jiang J."/>
            <person name="Leong S.A."/>
            <person name="Iwama H."/>
            <person name="Gojobori T."/>
            <person name="Itoh T."/>
            <person name="Niimura Y."/>
            <person name="Fujii Y."/>
            <person name="Habara T."/>
            <person name="Sakai H."/>
            <person name="Sato Y."/>
            <person name="Wilson G."/>
            <person name="Kumar K."/>
            <person name="McCouch S."/>
            <person name="Juretic N."/>
            <person name="Hoen D."/>
            <person name="Wright S."/>
            <person name="Bruskiewich R."/>
            <person name="Bureau T."/>
            <person name="Miyao A."/>
            <person name="Hirochika H."/>
            <person name="Nishikawa T."/>
            <person name="Kadowaki K."/>
            <person name="Sugiura M."/>
            <person name="Burr B."/>
            <person name="Sasaki T."/>
        </authorList>
    </citation>
    <scope>NUCLEOTIDE SEQUENCE [LARGE SCALE GENOMIC DNA]</scope>
    <source>
        <strain evidence="4">cv. Nipponbare</strain>
    </source>
</reference>
<keyword evidence="4" id="KW-1185">Reference proteome</keyword>
<organism evidence="3">
    <name type="scientific">Oryza sativa subsp. japonica</name>
    <name type="common">Rice</name>
    <dbReference type="NCBI Taxonomy" id="39947"/>
    <lineage>
        <taxon>Eukaryota</taxon>
        <taxon>Viridiplantae</taxon>
        <taxon>Streptophyta</taxon>
        <taxon>Embryophyta</taxon>
        <taxon>Tracheophyta</taxon>
        <taxon>Spermatophyta</taxon>
        <taxon>Magnoliopsida</taxon>
        <taxon>Liliopsida</taxon>
        <taxon>Poales</taxon>
        <taxon>Poaceae</taxon>
        <taxon>BOP clade</taxon>
        <taxon>Oryzoideae</taxon>
        <taxon>Oryzeae</taxon>
        <taxon>Oryzinae</taxon>
        <taxon>Oryza</taxon>
        <taxon>Oryza sativa</taxon>
    </lineage>
</organism>
<feature type="compositionally biased region" description="Low complexity" evidence="1">
    <location>
        <begin position="7"/>
        <end position="18"/>
    </location>
</feature>
<dbReference type="EMBL" id="CM000143">
    <property type="protein sequence ID" value="EEE65747.1"/>
    <property type="molecule type" value="Genomic_DNA"/>
</dbReference>
<gene>
    <name evidence="2" type="ordered locus">Os06g0488300</name>
    <name evidence="3" type="ORF">OsJ_21403</name>
    <name evidence="2" type="ORF">OSNPB_060488300</name>
</gene>
<reference evidence="2" key="6">
    <citation type="submission" date="2015-10" db="EMBL/GenBank/DDBJ databases">
        <authorList>
            <person name="Sakai H."/>
            <person name="Kawahara Y."/>
            <person name="Matsumoto T."/>
            <person name="Buell C.R."/>
            <person name="Itoh T."/>
        </authorList>
    </citation>
    <scope>NUCLEOTIDE SEQUENCE</scope>
</reference>
<sequence>MTHRSSTTTQPLPTCGTTAPASTVASRELHDRTLHRPPPSPPPTTSSPRLTLDSLAADTDSVAESTAAAFAPAEAAIPAAFIHRCPERAPAYAVALPTASRHPSRSGRSGPDLVVAAAAAVGGSPAHPSAWSARGPAATVLAAARLCRRLLRRGEVKGEEGEERGGRVIASRAAPGEGDARALVPVVIICRCNNLLLDL</sequence>
<dbReference type="PaxDb" id="39947-Q67VX4"/>
<dbReference type="Proteomes" id="UP000007752">
    <property type="component" value="Chromosome 6"/>
</dbReference>
<evidence type="ECO:0000313" key="2">
    <source>
        <dbReference type="EMBL" id="BAS97848.1"/>
    </source>
</evidence>
<reference evidence="3" key="3">
    <citation type="submission" date="2008-12" db="EMBL/GenBank/DDBJ databases">
        <title>Improved gene annotation of the rice (Oryza sativa) genomes.</title>
        <authorList>
            <person name="Wang J."/>
            <person name="Li R."/>
            <person name="Fan W."/>
            <person name="Huang Q."/>
            <person name="Zhang J."/>
            <person name="Zhou Y."/>
            <person name="Hu Y."/>
            <person name="Zi S."/>
            <person name="Li J."/>
            <person name="Ni P."/>
            <person name="Zheng H."/>
            <person name="Zhang Y."/>
            <person name="Zhao M."/>
            <person name="Hao Q."/>
            <person name="McDermott J."/>
            <person name="Samudrala R."/>
            <person name="Kristiansen K."/>
            <person name="Wong G.K.-S."/>
        </authorList>
    </citation>
    <scope>NUCLEOTIDE SEQUENCE</scope>
</reference>
<reference evidence="3" key="2">
    <citation type="journal article" date="2005" name="PLoS Biol.">
        <title>The genomes of Oryza sativa: a history of duplications.</title>
        <authorList>
            <person name="Yu J."/>
            <person name="Wang J."/>
            <person name="Lin W."/>
            <person name="Li S."/>
            <person name="Li H."/>
            <person name="Zhou J."/>
            <person name="Ni P."/>
            <person name="Dong W."/>
            <person name="Hu S."/>
            <person name="Zeng C."/>
            <person name="Zhang J."/>
            <person name="Zhang Y."/>
            <person name="Li R."/>
            <person name="Xu Z."/>
            <person name="Li S."/>
            <person name="Li X."/>
            <person name="Zheng H."/>
            <person name="Cong L."/>
            <person name="Lin L."/>
            <person name="Yin J."/>
            <person name="Geng J."/>
            <person name="Li G."/>
            <person name="Shi J."/>
            <person name="Liu J."/>
            <person name="Lv H."/>
            <person name="Li J."/>
            <person name="Wang J."/>
            <person name="Deng Y."/>
            <person name="Ran L."/>
            <person name="Shi X."/>
            <person name="Wang X."/>
            <person name="Wu Q."/>
            <person name="Li C."/>
            <person name="Ren X."/>
            <person name="Wang J."/>
            <person name="Wang X."/>
            <person name="Li D."/>
            <person name="Liu D."/>
            <person name="Zhang X."/>
            <person name="Ji Z."/>
            <person name="Zhao W."/>
            <person name="Sun Y."/>
            <person name="Zhang Z."/>
            <person name="Bao J."/>
            <person name="Han Y."/>
            <person name="Dong L."/>
            <person name="Ji J."/>
            <person name="Chen P."/>
            <person name="Wu S."/>
            <person name="Liu J."/>
            <person name="Xiao Y."/>
            <person name="Bu D."/>
            <person name="Tan J."/>
            <person name="Yang L."/>
            <person name="Ye C."/>
            <person name="Zhang J."/>
            <person name="Xu J."/>
            <person name="Zhou Y."/>
            <person name="Yu Y."/>
            <person name="Zhang B."/>
            <person name="Zhuang S."/>
            <person name="Wei H."/>
            <person name="Liu B."/>
            <person name="Lei M."/>
            <person name="Yu H."/>
            <person name="Li Y."/>
            <person name="Xu H."/>
            <person name="Wei S."/>
            <person name="He X."/>
            <person name="Fang L."/>
            <person name="Zhang Z."/>
            <person name="Zhang Y."/>
            <person name="Huang X."/>
            <person name="Su Z."/>
            <person name="Tong W."/>
            <person name="Li J."/>
            <person name="Tong Z."/>
            <person name="Li S."/>
            <person name="Ye J."/>
            <person name="Wang L."/>
            <person name="Fang L."/>
            <person name="Lei T."/>
            <person name="Chen C."/>
            <person name="Chen H."/>
            <person name="Xu Z."/>
            <person name="Li H."/>
            <person name="Huang H."/>
            <person name="Zhang F."/>
            <person name="Xu H."/>
            <person name="Li N."/>
            <person name="Zhao C."/>
            <person name="Li S."/>
            <person name="Dong L."/>
            <person name="Huang Y."/>
            <person name="Li L."/>
            <person name="Xi Y."/>
            <person name="Qi Q."/>
            <person name="Li W."/>
            <person name="Zhang B."/>
            <person name="Hu W."/>
            <person name="Zhang Y."/>
            <person name="Tian X."/>
            <person name="Jiao Y."/>
            <person name="Liang X."/>
            <person name="Jin J."/>
            <person name="Gao L."/>
            <person name="Zheng W."/>
            <person name="Hao B."/>
            <person name="Liu S."/>
            <person name="Wang W."/>
            <person name="Yuan L."/>
            <person name="Cao M."/>
            <person name="McDermott J."/>
            <person name="Samudrala R."/>
            <person name="Wang J."/>
            <person name="Wong G.K."/>
            <person name="Yang H."/>
        </authorList>
    </citation>
    <scope>NUCLEOTIDE SEQUENCE [LARGE SCALE GENOMIC DNA]</scope>
</reference>
<reference evidence="2" key="4">
    <citation type="journal article" date="2013" name="Plant Cell Physiol.">
        <title>Rice Annotation Project Database (RAP-DB): an integrative and interactive database for rice genomics.</title>
        <authorList>
            <person name="Sakai H."/>
            <person name="Lee S.S."/>
            <person name="Tanaka T."/>
            <person name="Numa H."/>
            <person name="Kim J."/>
            <person name="Kawahara Y."/>
            <person name="Wakimoto H."/>
            <person name="Yang C.C."/>
            <person name="Iwamoto M."/>
            <person name="Abe T."/>
            <person name="Yamada Y."/>
            <person name="Muto A."/>
            <person name="Inokuchi H."/>
            <person name="Ikemura T."/>
            <person name="Matsumoto T."/>
            <person name="Sasaki T."/>
            <person name="Itoh T."/>
        </authorList>
    </citation>
    <scope>NUCLEOTIDE SEQUENCE</scope>
</reference>
<protein>
    <submittedName>
        <fullName evidence="2">Os06g0488300 protein</fullName>
    </submittedName>
</protein>
<accession>A0A0P0WX77</accession>
<evidence type="ECO:0000313" key="4">
    <source>
        <dbReference type="Proteomes" id="UP000059680"/>
    </source>
</evidence>
<reference evidence="2 4" key="5">
    <citation type="journal article" date="2013" name="Rice">
        <title>Improvement of the Oryza sativa Nipponbare reference genome using next generation sequence and optical map data.</title>
        <authorList>
            <person name="Kawahara Y."/>
            <person name="de la Bastide M."/>
            <person name="Hamilton J.P."/>
            <person name="Kanamori H."/>
            <person name="McCombie W.R."/>
            <person name="Ouyang S."/>
            <person name="Schwartz D.C."/>
            <person name="Tanaka T."/>
            <person name="Wu J."/>
            <person name="Zhou S."/>
            <person name="Childs K.L."/>
            <person name="Davidson R.M."/>
            <person name="Lin H."/>
            <person name="Quesada-Ocampo L."/>
            <person name="Vaillancourt B."/>
            <person name="Sakai H."/>
            <person name="Lee S.S."/>
            <person name="Kim J."/>
            <person name="Numa H."/>
            <person name="Itoh T."/>
            <person name="Buell C.R."/>
            <person name="Matsumoto T."/>
        </authorList>
    </citation>
    <scope>NUCLEOTIDE SEQUENCE [LARGE SCALE GENOMIC DNA]</scope>
    <source>
        <strain evidence="4">cv. Nipponbare</strain>
    </source>
</reference>
<name>A0A0P0WX77_ORYSJ</name>
<accession>Q67VX4</accession>
<dbReference type="EMBL" id="AP014962">
    <property type="protein sequence ID" value="BAS97848.1"/>
    <property type="molecule type" value="Genomic_DNA"/>
</dbReference>
<dbReference type="AlphaFoldDB" id="A0A0P0WX77"/>
<evidence type="ECO:0000256" key="1">
    <source>
        <dbReference type="SAM" id="MobiDB-lite"/>
    </source>
</evidence>
<feature type="compositionally biased region" description="Pro residues" evidence="1">
    <location>
        <begin position="36"/>
        <end position="45"/>
    </location>
</feature>
<dbReference type="Proteomes" id="UP000059680">
    <property type="component" value="Chromosome 6"/>
</dbReference>
<feature type="region of interest" description="Disordered" evidence="1">
    <location>
        <begin position="1"/>
        <end position="49"/>
    </location>
</feature>